<keyword evidence="2" id="KW-1185">Reference proteome</keyword>
<gene>
    <name evidence="1" type="ORF">H2C83_01440</name>
</gene>
<comment type="caution">
    <text evidence="1">The sequence shown here is derived from an EMBL/GenBank/DDBJ whole genome shotgun (WGS) entry which is preliminary data.</text>
</comment>
<dbReference type="AlphaFoldDB" id="A0A7W2API8"/>
<dbReference type="InterPro" id="IPR046286">
    <property type="entry name" value="DUF6323"/>
</dbReference>
<dbReference type="Proteomes" id="UP000538292">
    <property type="component" value="Unassembled WGS sequence"/>
</dbReference>
<dbReference type="EMBL" id="JACEOL010000003">
    <property type="protein sequence ID" value="MBA4601009.1"/>
    <property type="molecule type" value="Genomic_DNA"/>
</dbReference>
<reference evidence="1 2" key="1">
    <citation type="submission" date="2020-07" db="EMBL/GenBank/DDBJ databases">
        <title>Thermoactinomyces phylogeny.</title>
        <authorList>
            <person name="Dunlap C."/>
        </authorList>
    </citation>
    <scope>NUCLEOTIDE SEQUENCE [LARGE SCALE GENOMIC DNA]</scope>
    <source>
        <strain evidence="1 2">AMNI-1</strain>
    </source>
</reference>
<name>A0A7W2API8_9BACL</name>
<evidence type="ECO:0000313" key="2">
    <source>
        <dbReference type="Proteomes" id="UP000538292"/>
    </source>
</evidence>
<dbReference type="Pfam" id="PF19848">
    <property type="entry name" value="DUF6323"/>
    <property type="match status" value="1"/>
</dbReference>
<dbReference type="RefSeq" id="WP_181737062.1">
    <property type="nucleotide sequence ID" value="NZ_JACEOL010000003.1"/>
</dbReference>
<evidence type="ECO:0000313" key="1">
    <source>
        <dbReference type="EMBL" id="MBA4601009.1"/>
    </source>
</evidence>
<protein>
    <submittedName>
        <fullName evidence="1">Uncharacterized protein</fullName>
    </submittedName>
</protein>
<sequence>MFLPRIFNEIGISVQRKRLSELLALNEKNKEFGLVLTPDEIKDMIKARNKVLRDMGRVELGMEVTKELIRVFCESPFIDKDNYVSMLKELHEVFYYLKNETEDRIDDLELIQIMKEKFDGECAGSVELLKSRLEEFAERFRKDALRQEHFGEDIGNGS</sequence>
<proteinExistence type="predicted"/>
<organism evidence="1 2">
    <name type="scientific">Thermoactinomyces mirandus</name>
    <dbReference type="NCBI Taxonomy" id="2756294"/>
    <lineage>
        <taxon>Bacteria</taxon>
        <taxon>Bacillati</taxon>
        <taxon>Bacillota</taxon>
        <taxon>Bacilli</taxon>
        <taxon>Bacillales</taxon>
        <taxon>Thermoactinomycetaceae</taxon>
        <taxon>Thermoactinomyces</taxon>
    </lineage>
</organism>
<accession>A0A7W2API8</accession>